<sequence length="28" mass="3362">MKCLPYPKITSCYYYYCAMQSLLRPIDP</sequence>
<reference evidence="1" key="1">
    <citation type="submission" date="2014-09" db="EMBL/GenBank/DDBJ databases">
        <authorList>
            <person name="Magalhaes I.L.F."/>
            <person name="Oliveira U."/>
            <person name="Santos F.R."/>
            <person name="Vidigal T.H.D.A."/>
            <person name="Brescovit A.D."/>
            <person name="Santos A.J."/>
        </authorList>
    </citation>
    <scope>NUCLEOTIDE SEQUENCE</scope>
    <source>
        <tissue evidence="1">Shoot tissue taken approximately 20 cm above the soil surface</tissue>
    </source>
</reference>
<organism evidence="1">
    <name type="scientific">Arundo donax</name>
    <name type="common">Giant reed</name>
    <name type="synonym">Donax arundinaceus</name>
    <dbReference type="NCBI Taxonomy" id="35708"/>
    <lineage>
        <taxon>Eukaryota</taxon>
        <taxon>Viridiplantae</taxon>
        <taxon>Streptophyta</taxon>
        <taxon>Embryophyta</taxon>
        <taxon>Tracheophyta</taxon>
        <taxon>Spermatophyta</taxon>
        <taxon>Magnoliopsida</taxon>
        <taxon>Liliopsida</taxon>
        <taxon>Poales</taxon>
        <taxon>Poaceae</taxon>
        <taxon>PACMAD clade</taxon>
        <taxon>Arundinoideae</taxon>
        <taxon>Arundineae</taxon>
        <taxon>Arundo</taxon>
    </lineage>
</organism>
<name>A0A0A8XPI5_ARUDO</name>
<reference evidence="1" key="2">
    <citation type="journal article" date="2015" name="Data Brief">
        <title>Shoot transcriptome of the giant reed, Arundo donax.</title>
        <authorList>
            <person name="Barrero R.A."/>
            <person name="Guerrero F.D."/>
            <person name="Moolhuijzen P."/>
            <person name="Goolsby J.A."/>
            <person name="Tidwell J."/>
            <person name="Bellgard S.E."/>
            <person name="Bellgard M.I."/>
        </authorList>
    </citation>
    <scope>NUCLEOTIDE SEQUENCE</scope>
    <source>
        <tissue evidence="1">Shoot tissue taken approximately 20 cm above the soil surface</tissue>
    </source>
</reference>
<protein>
    <submittedName>
        <fullName evidence="1">Uncharacterized protein</fullName>
    </submittedName>
</protein>
<dbReference type="EMBL" id="GBRH01282309">
    <property type="protein sequence ID" value="JAD15586.1"/>
    <property type="molecule type" value="Transcribed_RNA"/>
</dbReference>
<dbReference type="AlphaFoldDB" id="A0A0A8XPI5"/>
<evidence type="ECO:0000313" key="1">
    <source>
        <dbReference type="EMBL" id="JAD15586.1"/>
    </source>
</evidence>
<proteinExistence type="predicted"/>
<accession>A0A0A8XPI5</accession>